<evidence type="ECO:0000313" key="2">
    <source>
        <dbReference type="Proteomes" id="UP000198951"/>
    </source>
</evidence>
<reference evidence="2" key="1">
    <citation type="submission" date="2016-10" db="EMBL/GenBank/DDBJ databases">
        <authorList>
            <person name="Varghese N."/>
            <person name="Submissions S."/>
        </authorList>
    </citation>
    <scope>NUCLEOTIDE SEQUENCE [LARGE SCALE GENOMIC DNA]</scope>
    <source>
        <strain evidence="2">DSM 22376</strain>
    </source>
</reference>
<dbReference type="AlphaFoldDB" id="A0A1H4D8G7"/>
<keyword evidence="2" id="KW-1185">Reference proteome</keyword>
<dbReference type="Proteomes" id="UP000198951">
    <property type="component" value="Unassembled WGS sequence"/>
</dbReference>
<dbReference type="EMBL" id="FNRD01000007">
    <property type="protein sequence ID" value="SEA68947.1"/>
    <property type="molecule type" value="Genomic_DNA"/>
</dbReference>
<evidence type="ECO:0000313" key="1">
    <source>
        <dbReference type="EMBL" id="SEA68947.1"/>
    </source>
</evidence>
<name>A0A1H4D8G7_9FLAO</name>
<sequence length="98" mass="11190">MINKIIAKIPTRELMKKLSANFSSRISFSKFCVRIEKKDKSDEMVNAKATIEVNSSIRLSFEESVMCSEVITNRQKPSRLADVLNICWEVLLAKIILV</sequence>
<gene>
    <name evidence="1" type="ORF">SAMN05443667_107107</name>
</gene>
<organism evidence="1 2">
    <name type="scientific">Flavobacterium gillisiae</name>
    <dbReference type="NCBI Taxonomy" id="150146"/>
    <lineage>
        <taxon>Bacteria</taxon>
        <taxon>Pseudomonadati</taxon>
        <taxon>Bacteroidota</taxon>
        <taxon>Flavobacteriia</taxon>
        <taxon>Flavobacteriales</taxon>
        <taxon>Flavobacteriaceae</taxon>
        <taxon>Flavobacterium</taxon>
    </lineage>
</organism>
<accession>A0A1H4D8G7</accession>
<proteinExistence type="predicted"/>
<protein>
    <submittedName>
        <fullName evidence="1">Uncharacterized protein</fullName>
    </submittedName>
</protein>